<dbReference type="Gene3D" id="3.20.20.60">
    <property type="entry name" value="Phosphoenolpyruvate-binding domains"/>
    <property type="match status" value="1"/>
</dbReference>
<dbReference type="Proteomes" id="UP000316242">
    <property type="component" value="Unassembled WGS sequence"/>
</dbReference>
<comment type="caution">
    <text evidence="1">The sequence shown here is derived from an EMBL/GenBank/DDBJ whole genome shotgun (WGS) entry which is preliminary data.</text>
</comment>
<gene>
    <name evidence="1" type="ORF">ANI01nite_11740</name>
</gene>
<dbReference type="PANTHER" id="PTHR42905:SF16">
    <property type="entry name" value="CARBOXYPHOSPHONOENOLPYRUVATE PHOSPHONOMUTASE-LIKE PROTEIN (AFU_ORTHOLOGUE AFUA_5G07230)"/>
    <property type="match status" value="1"/>
</dbReference>
<proteinExistence type="predicted"/>
<dbReference type="SUPFAM" id="SSF51621">
    <property type="entry name" value="Phosphoenolpyruvate/pyruvate domain"/>
    <property type="match status" value="1"/>
</dbReference>
<keyword evidence="2" id="KW-1185">Reference proteome</keyword>
<dbReference type="Pfam" id="PF13714">
    <property type="entry name" value="PEP_mutase"/>
    <property type="match status" value="1"/>
</dbReference>
<dbReference type="InterPro" id="IPR040442">
    <property type="entry name" value="Pyrv_kinase-like_dom_sf"/>
</dbReference>
<reference evidence="1 2" key="1">
    <citation type="submission" date="2019-06" db="EMBL/GenBank/DDBJ databases">
        <title>Whole genome shotgun sequence of Glutamicibacter nicotianae NBRC 14234.</title>
        <authorList>
            <person name="Hosoyama A."/>
            <person name="Uohara A."/>
            <person name="Ohji S."/>
            <person name="Ichikawa N."/>
        </authorList>
    </citation>
    <scope>NUCLEOTIDE SEQUENCE [LARGE SCALE GENOMIC DNA]</scope>
    <source>
        <strain evidence="1 2">NBRC 14234</strain>
    </source>
</reference>
<organism evidence="1 2">
    <name type="scientific">Glutamicibacter nicotianae</name>
    <name type="common">Arthrobacter nicotianae</name>
    <dbReference type="NCBI Taxonomy" id="37929"/>
    <lineage>
        <taxon>Bacteria</taxon>
        <taxon>Bacillati</taxon>
        <taxon>Actinomycetota</taxon>
        <taxon>Actinomycetes</taxon>
        <taxon>Micrococcales</taxon>
        <taxon>Micrococcaceae</taxon>
        <taxon>Glutamicibacter</taxon>
    </lineage>
</organism>
<protein>
    <submittedName>
        <fullName evidence="1">Phosphonomutase</fullName>
    </submittedName>
</protein>
<evidence type="ECO:0000313" key="1">
    <source>
        <dbReference type="EMBL" id="GEC11971.1"/>
    </source>
</evidence>
<dbReference type="EMBL" id="BJNE01000003">
    <property type="protein sequence ID" value="GEC11971.1"/>
    <property type="molecule type" value="Genomic_DNA"/>
</dbReference>
<evidence type="ECO:0000313" key="2">
    <source>
        <dbReference type="Proteomes" id="UP000316242"/>
    </source>
</evidence>
<dbReference type="PANTHER" id="PTHR42905">
    <property type="entry name" value="PHOSPHOENOLPYRUVATE CARBOXYLASE"/>
    <property type="match status" value="1"/>
</dbReference>
<accession>A0ABQ0RJI3</accession>
<dbReference type="InterPro" id="IPR039556">
    <property type="entry name" value="ICL/PEPM"/>
</dbReference>
<name>A0ABQ0RJI3_GLUNI</name>
<dbReference type="CDD" id="cd00377">
    <property type="entry name" value="ICL_PEPM"/>
    <property type="match status" value="1"/>
</dbReference>
<sequence length="253" mass="26962">MSDISALAQNLAQEHASGKLLVMPTVWDTFSAKVAVEAGFESLTIGSHPVADSIGSADGEQMDFADYLAAVQRITSSVDVPVSADVESGYGLDPRELFERVAAAGAVGVNIEDVLHREGGRVRERQEHADYIHGVRQAADAAGIDFVINGRTDAVKLADKFADPLGEAIERIKLMEQAGARSVYPVALADADQVRQAVQSVGIPVNVTAHPVTAHAAGDLAALRELGVRRVSFGPLWQMWLAEVSGRQLGEWL</sequence>
<dbReference type="RefSeq" id="WP_141356660.1">
    <property type="nucleotide sequence ID" value="NZ_BAAAWM010000001.1"/>
</dbReference>
<dbReference type="InterPro" id="IPR015813">
    <property type="entry name" value="Pyrv/PenolPyrv_kinase-like_dom"/>
</dbReference>